<evidence type="ECO:0000313" key="1">
    <source>
        <dbReference type="EMBL" id="BAE87045.1"/>
    </source>
</evidence>
<reference evidence="1" key="1">
    <citation type="submission" date="2003-06" db="EMBL/GenBank/DDBJ databases">
        <title>Multiple isoforms of GnRH ligands and receptors in the dwarf gourami, Colisa lalia.</title>
        <authorList>
            <person name="Ikemoto T."/>
            <person name="Oka Y."/>
            <person name="Park M.K."/>
        </authorList>
    </citation>
    <scope>NUCLEOTIDE SEQUENCE</scope>
</reference>
<protein>
    <submittedName>
        <fullName evidence="1">Seabream-type gonadotropin-releasing hormone</fullName>
    </submittedName>
</protein>
<dbReference type="AlphaFoldDB" id="Q25QX4"/>
<sequence>GQHGGGVSRVDPPCGVVSSAESPLAKMYRMRAFLDGVSDRETGHRTYKK</sequence>
<name>Q25QX4_TRILL</name>
<feature type="non-terminal residue" evidence="1">
    <location>
        <position position="1"/>
    </location>
</feature>
<organism evidence="1">
    <name type="scientific">Trichogaster lalius</name>
    <name type="common">Dwarf gourami</name>
    <name type="synonym">Polyacanthus lalius</name>
    <dbReference type="NCBI Taxonomy" id="1749025"/>
    <lineage>
        <taxon>Eukaryota</taxon>
        <taxon>Metazoa</taxon>
        <taxon>Chordata</taxon>
        <taxon>Craniata</taxon>
        <taxon>Vertebrata</taxon>
        <taxon>Euteleostomi</taxon>
        <taxon>Actinopterygii</taxon>
        <taxon>Neopterygii</taxon>
        <taxon>Teleostei</taxon>
        <taxon>Neoteleostei</taxon>
        <taxon>Acanthomorphata</taxon>
        <taxon>Anabantaria</taxon>
        <taxon>Anabantiformes</taxon>
        <taxon>Anabantoidei</taxon>
        <taxon>Osphronemidae</taxon>
        <taxon>Luciocephalinae</taxon>
        <taxon>Trichogaster</taxon>
    </lineage>
</organism>
<gene>
    <name evidence="1" type="primary">GnRH-I</name>
</gene>
<proteinExistence type="evidence at transcript level"/>
<dbReference type="EMBL" id="AB113207">
    <property type="protein sequence ID" value="BAE87045.1"/>
    <property type="molecule type" value="mRNA"/>
</dbReference>
<accession>Q25QX4</accession>